<dbReference type="EMBL" id="LXQA010428436">
    <property type="protein sequence ID" value="MCI51206.1"/>
    <property type="molecule type" value="Genomic_DNA"/>
</dbReference>
<proteinExistence type="predicted"/>
<dbReference type="Proteomes" id="UP000265520">
    <property type="component" value="Unassembled WGS sequence"/>
</dbReference>
<name>A0A392STK5_9FABA</name>
<dbReference type="AlphaFoldDB" id="A0A392STK5"/>
<keyword evidence="2" id="KW-0808">Transferase</keyword>
<keyword evidence="3" id="KW-1185">Reference proteome</keyword>
<comment type="caution">
    <text evidence="2">The sequence shown here is derived from an EMBL/GenBank/DDBJ whole genome shotgun (WGS) entry which is preliminary data.</text>
</comment>
<reference evidence="2 3" key="1">
    <citation type="journal article" date="2018" name="Front. Plant Sci.">
        <title>Red Clover (Trifolium pratense) and Zigzag Clover (T. medium) - A Picture of Genomic Similarities and Differences.</title>
        <authorList>
            <person name="Dluhosova J."/>
            <person name="Istvanek J."/>
            <person name="Nedelnik J."/>
            <person name="Repkova J."/>
        </authorList>
    </citation>
    <scope>NUCLEOTIDE SEQUENCE [LARGE SCALE GENOMIC DNA]</scope>
    <source>
        <strain evidence="3">cv. 10/8</strain>
        <tissue evidence="2">Leaf</tissue>
    </source>
</reference>
<evidence type="ECO:0000256" key="1">
    <source>
        <dbReference type="SAM" id="MobiDB-lite"/>
    </source>
</evidence>
<feature type="non-terminal residue" evidence="2">
    <location>
        <position position="1"/>
    </location>
</feature>
<organism evidence="2 3">
    <name type="scientific">Trifolium medium</name>
    <dbReference type="NCBI Taxonomy" id="97028"/>
    <lineage>
        <taxon>Eukaryota</taxon>
        <taxon>Viridiplantae</taxon>
        <taxon>Streptophyta</taxon>
        <taxon>Embryophyta</taxon>
        <taxon>Tracheophyta</taxon>
        <taxon>Spermatophyta</taxon>
        <taxon>Magnoliopsida</taxon>
        <taxon>eudicotyledons</taxon>
        <taxon>Gunneridae</taxon>
        <taxon>Pentapetalae</taxon>
        <taxon>rosids</taxon>
        <taxon>fabids</taxon>
        <taxon>Fabales</taxon>
        <taxon>Fabaceae</taxon>
        <taxon>Papilionoideae</taxon>
        <taxon>50 kb inversion clade</taxon>
        <taxon>NPAAA clade</taxon>
        <taxon>Hologalegina</taxon>
        <taxon>IRL clade</taxon>
        <taxon>Trifolieae</taxon>
        <taxon>Trifolium</taxon>
    </lineage>
</organism>
<evidence type="ECO:0000313" key="3">
    <source>
        <dbReference type="Proteomes" id="UP000265520"/>
    </source>
</evidence>
<dbReference type="GO" id="GO:0032259">
    <property type="term" value="P:methylation"/>
    <property type="evidence" value="ECO:0007669"/>
    <property type="project" value="UniProtKB-KW"/>
</dbReference>
<sequence length="91" mass="10002">TKSTKKMRSSSTSSQKKSPRKTDLDITSSGVEKKQASEAVPMIVDGVDGKGGGDNEVSNSKFLGDPVPDEEAKLRWPKRYQEKVNLFLQNC</sequence>
<evidence type="ECO:0000313" key="2">
    <source>
        <dbReference type="EMBL" id="MCI51206.1"/>
    </source>
</evidence>
<accession>A0A392STK5</accession>
<dbReference type="GO" id="GO:0008168">
    <property type="term" value="F:methyltransferase activity"/>
    <property type="evidence" value="ECO:0007669"/>
    <property type="project" value="UniProtKB-KW"/>
</dbReference>
<protein>
    <submittedName>
        <fullName evidence="2">DNA (Cytosine-5)-methyltransferase CMT3-like</fullName>
    </submittedName>
</protein>
<feature type="region of interest" description="Disordered" evidence="1">
    <location>
        <begin position="1"/>
        <end position="68"/>
    </location>
</feature>
<keyword evidence="2" id="KW-0489">Methyltransferase</keyword>